<reference evidence="4 5" key="1">
    <citation type="submission" date="2019-08" db="EMBL/GenBank/DDBJ databases">
        <title>Complete genome sequence of Rhodanobacter glycinis strain T01E-68 isolated from tomato root.</title>
        <authorList>
            <person name="Weon H.-Y."/>
            <person name="Lee S.A."/>
        </authorList>
    </citation>
    <scope>NUCLEOTIDE SEQUENCE [LARGE SCALE GENOMIC DNA]</scope>
    <source>
        <strain evidence="4 5">T01E-68</strain>
    </source>
</reference>
<dbReference type="SUPFAM" id="SSF48498">
    <property type="entry name" value="Tetracyclin repressor-like, C-terminal domain"/>
    <property type="match status" value="1"/>
</dbReference>
<dbReference type="EMBL" id="CP042807">
    <property type="protein sequence ID" value="QEE23991.1"/>
    <property type="molecule type" value="Genomic_DNA"/>
</dbReference>
<dbReference type="PANTHER" id="PTHR30055:SF226">
    <property type="entry name" value="HTH-TYPE TRANSCRIPTIONAL REGULATOR PKSA"/>
    <property type="match status" value="1"/>
</dbReference>
<dbReference type="SUPFAM" id="SSF46689">
    <property type="entry name" value="Homeodomain-like"/>
    <property type="match status" value="1"/>
</dbReference>
<evidence type="ECO:0000313" key="5">
    <source>
        <dbReference type="Proteomes" id="UP000321807"/>
    </source>
</evidence>
<evidence type="ECO:0000256" key="2">
    <source>
        <dbReference type="PROSITE-ProRule" id="PRU00335"/>
    </source>
</evidence>
<dbReference type="GO" id="GO:0003700">
    <property type="term" value="F:DNA-binding transcription factor activity"/>
    <property type="evidence" value="ECO:0007669"/>
    <property type="project" value="TreeGrafter"/>
</dbReference>
<dbReference type="Gene3D" id="1.10.357.10">
    <property type="entry name" value="Tetracycline Repressor, domain 2"/>
    <property type="match status" value="1"/>
</dbReference>
<dbReference type="Proteomes" id="UP000321807">
    <property type="component" value="Chromosome"/>
</dbReference>
<dbReference type="InterPro" id="IPR023772">
    <property type="entry name" value="DNA-bd_HTH_TetR-type_CS"/>
</dbReference>
<dbReference type="InterPro" id="IPR050109">
    <property type="entry name" value="HTH-type_TetR-like_transc_reg"/>
</dbReference>
<evidence type="ECO:0000259" key="3">
    <source>
        <dbReference type="PROSITE" id="PS50977"/>
    </source>
</evidence>
<name>A0A5B9DZL8_9GAMM</name>
<dbReference type="InterPro" id="IPR009057">
    <property type="entry name" value="Homeodomain-like_sf"/>
</dbReference>
<dbReference type="Gene3D" id="1.10.10.60">
    <property type="entry name" value="Homeodomain-like"/>
    <property type="match status" value="1"/>
</dbReference>
<dbReference type="Pfam" id="PF00440">
    <property type="entry name" value="TetR_N"/>
    <property type="match status" value="1"/>
</dbReference>
<evidence type="ECO:0000313" key="4">
    <source>
        <dbReference type="EMBL" id="QEE23991.1"/>
    </source>
</evidence>
<dbReference type="PANTHER" id="PTHR30055">
    <property type="entry name" value="HTH-TYPE TRANSCRIPTIONAL REGULATOR RUTR"/>
    <property type="match status" value="1"/>
</dbReference>
<gene>
    <name evidence="4" type="ORF">CS053_05345</name>
</gene>
<dbReference type="GO" id="GO:0000976">
    <property type="term" value="F:transcription cis-regulatory region binding"/>
    <property type="evidence" value="ECO:0007669"/>
    <property type="project" value="TreeGrafter"/>
</dbReference>
<organism evidence="4 5">
    <name type="scientific">Rhodanobacter glycinis</name>
    <dbReference type="NCBI Taxonomy" id="582702"/>
    <lineage>
        <taxon>Bacteria</taxon>
        <taxon>Pseudomonadati</taxon>
        <taxon>Pseudomonadota</taxon>
        <taxon>Gammaproteobacteria</taxon>
        <taxon>Lysobacterales</taxon>
        <taxon>Rhodanobacteraceae</taxon>
        <taxon>Rhodanobacter</taxon>
    </lineage>
</organism>
<dbReference type="AlphaFoldDB" id="A0A5B9DZL8"/>
<feature type="domain" description="HTH tetR-type" evidence="3">
    <location>
        <begin position="80"/>
        <end position="142"/>
    </location>
</feature>
<feature type="DNA-binding region" description="H-T-H motif" evidence="2">
    <location>
        <begin position="105"/>
        <end position="124"/>
    </location>
</feature>
<sequence length="271" mass="30664">MGKENFAGTHVFPMSQALHGQMFRDGGHHPVSHASQRMLATRWTHCQSILTRRRCSIENLRYCIMASITRRTGIRGNDKRNAVEDKLEAALQRLIDAGESFTQVSVEQLAKEAGIARATFYLHFRDKGELVTRRMAQAAEEVIAAARVDAPETITQEGVKKVIRAVAKVYRLHYAVLTAAAETAVYDEAVREHYDELMQRLIDVNRRTLQRLIKARRLPAGTPPLIADTLTWAFERSCRQLLHHCKPAQFNALVDALTLMTWNSLYTPSQA</sequence>
<dbReference type="InterPro" id="IPR001647">
    <property type="entry name" value="HTH_TetR"/>
</dbReference>
<dbReference type="InterPro" id="IPR036271">
    <property type="entry name" value="Tet_transcr_reg_TetR-rel_C_sf"/>
</dbReference>
<dbReference type="PROSITE" id="PS50977">
    <property type="entry name" value="HTH_TETR_2"/>
    <property type="match status" value="1"/>
</dbReference>
<protein>
    <submittedName>
        <fullName evidence="4">TetR/AcrR family transcriptional regulator</fullName>
    </submittedName>
</protein>
<keyword evidence="1 2" id="KW-0238">DNA-binding</keyword>
<accession>A0A5B9DZL8</accession>
<dbReference type="KEGG" id="rgl:CS053_05345"/>
<evidence type="ECO:0000256" key="1">
    <source>
        <dbReference type="ARBA" id="ARBA00023125"/>
    </source>
</evidence>
<dbReference type="PROSITE" id="PS01081">
    <property type="entry name" value="HTH_TETR_1"/>
    <property type="match status" value="1"/>
</dbReference>
<proteinExistence type="predicted"/>